<comment type="similarity">
    <text evidence="2 10">Belongs to the chondroitin N-acetylgalactosaminyltransferase family.</text>
</comment>
<feature type="region of interest" description="Disordered" evidence="11">
    <location>
        <begin position="57"/>
        <end position="92"/>
    </location>
</feature>
<dbReference type="Ensembl" id="ENSEBUT00000022544.1">
    <property type="protein sequence ID" value="ENSEBUP00000021969.1"/>
    <property type="gene ID" value="ENSEBUG00000013542.1"/>
</dbReference>
<keyword evidence="3" id="KW-0328">Glycosyltransferase</keyword>
<dbReference type="InterPro" id="IPR008428">
    <property type="entry name" value="Chond_GalNAc"/>
</dbReference>
<dbReference type="GeneTree" id="ENSGT01050000244857"/>
<evidence type="ECO:0000256" key="8">
    <source>
        <dbReference type="ARBA" id="ARBA00023034"/>
    </source>
</evidence>
<keyword evidence="7" id="KW-1133">Transmembrane helix</keyword>
<name>A0A8C4R0J0_EPTBU</name>
<protein>
    <recommendedName>
        <fullName evidence="10">Hexosyltransferase</fullName>
        <ecNumber evidence="10">2.4.1.-</ecNumber>
    </recommendedName>
</protein>
<comment type="subcellular location">
    <subcellularLocation>
        <location evidence="1 10">Golgi apparatus</location>
        <location evidence="1 10">Golgi stack membrane</location>
        <topology evidence="1 10">Single-pass type II membrane protein</topology>
    </subcellularLocation>
</comment>
<feature type="region of interest" description="Disordered" evidence="11">
    <location>
        <begin position="173"/>
        <end position="200"/>
    </location>
</feature>
<dbReference type="GO" id="GO:0032580">
    <property type="term" value="C:Golgi cisterna membrane"/>
    <property type="evidence" value="ECO:0007669"/>
    <property type="project" value="UniProtKB-SubCell"/>
</dbReference>
<evidence type="ECO:0000313" key="14">
    <source>
        <dbReference type="Proteomes" id="UP000694388"/>
    </source>
</evidence>
<dbReference type="PANTHER" id="PTHR12369:SF13">
    <property type="entry name" value="HEXOSYLTRANSFERASE"/>
    <property type="match status" value="1"/>
</dbReference>
<dbReference type="Pfam" id="PF02434">
    <property type="entry name" value="Fringe"/>
    <property type="match status" value="1"/>
</dbReference>
<keyword evidence="8 10" id="KW-0333">Golgi apparatus</keyword>
<feature type="compositionally biased region" description="Basic and acidic residues" evidence="11">
    <location>
        <begin position="81"/>
        <end position="90"/>
    </location>
</feature>
<dbReference type="PANTHER" id="PTHR12369">
    <property type="entry name" value="CHONDROITIN SYNTHASE"/>
    <property type="match status" value="1"/>
</dbReference>
<reference evidence="13" key="2">
    <citation type="submission" date="2025-09" db="UniProtKB">
        <authorList>
            <consortium name="Ensembl"/>
        </authorList>
    </citation>
    <scope>IDENTIFICATION</scope>
</reference>
<evidence type="ECO:0000256" key="7">
    <source>
        <dbReference type="ARBA" id="ARBA00022989"/>
    </source>
</evidence>
<evidence type="ECO:0000313" key="13">
    <source>
        <dbReference type="Ensembl" id="ENSEBUP00000021969.1"/>
    </source>
</evidence>
<reference evidence="13" key="1">
    <citation type="submission" date="2025-08" db="UniProtKB">
        <authorList>
            <consortium name="Ensembl"/>
        </authorList>
    </citation>
    <scope>IDENTIFICATION</scope>
</reference>
<dbReference type="InterPro" id="IPR003378">
    <property type="entry name" value="Fringe-like_glycosylTrfase"/>
</dbReference>
<organism evidence="13 14">
    <name type="scientific">Eptatretus burgeri</name>
    <name type="common">Inshore hagfish</name>
    <dbReference type="NCBI Taxonomy" id="7764"/>
    <lineage>
        <taxon>Eukaryota</taxon>
        <taxon>Metazoa</taxon>
        <taxon>Chordata</taxon>
        <taxon>Craniata</taxon>
        <taxon>Vertebrata</taxon>
        <taxon>Cyclostomata</taxon>
        <taxon>Myxini</taxon>
        <taxon>Myxiniformes</taxon>
        <taxon>Myxinidae</taxon>
        <taxon>Eptatretinae</taxon>
        <taxon>Eptatretus</taxon>
    </lineage>
</organism>
<evidence type="ECO:0000256" key="10">
    <source>
        <dbReference type="RuleBase" id="RU364016"/>
    </source>
</evidence>
<dbReference type="EC" id="2.4.1.-" evidence="10"/>
<keyword evidence="5" id="KW-0812">Transmembrane</keyword>
<dbReference type="Gene3D" id="3.90.550.50">
    <property type="match status" value="1"/>
</dbReference>
<dbReference type="AlphaFoldDB" id="A0A8C4R0J0"/>
<keyword evidence="9" id="KW-0472">Membrane</keyword>
<evidence type="ECO:0000259" key="12">
    <source>
        <dbReference type="Pfam" id="PF02434"/>
    </source>
</evidence>
<dbReference type="Pfam" id="PF05679">
    <property type="entry name" value="CHGN"/>
    <property type="match status" value="1"/>
</dbReference>
<keyword evidence="6 10" id="KW-0735">Signal-anchor</keyword>
<evidence type="ECO:0000256" key="6">
    <source>
        <dbReference type="ARBA" id="ARBA00022968"/>
    </source>
</evidence>
<evidence type="ECO:0000256" key="3">
    <source>
        <dbReference type="ARBA" id="ARBA00022676"/>
    </source>
</evidence>
<accession>A0A8C4R0J0</accession>
<evidence type="ECO:0000256" key="4">
    <source>
        <dbReference type="ARBA" id="ARBA00022679"/>
    </source>
</evidence>
<keyword evidence="4 10" id="KW-0808">Transferase</keyword>
<dbReference type="GO" id="GO:0047238">
    <property type="term" value="F:glucuronosyl-N-acetylgalactosaminyl-proteoglycan 4-beta-N-acetylgalactosaminyltransferase activity"/>
    <property type="evidence" value="ECO:0007669"/>
    <property type="project" value="TreeGrafter"/>
</dbReference>
<feature type="compositionally biased region" description="Basic and acidic residues" evidence="11">
    <location>
        <begin position="182"/>
        <end position="200"/>
    </location>
</feature>
<keyword evidence="14" id="KW-1185">Reference proteome</keyword>
<dbReference type="InterPro" id="IPR051227">
    <property type="entry name" value="CS_glycosyltransferase"/>
</dbReference>
<dbReference type="Proteomes" id="UP000694388">
    <property type="component" value="Unplaced"/>
</dbReference>
<evidence type="ECO:0000256" key="1">
    <source>
        <dbReference type="ARBA" id="ARBA00004447"/>
    </source>
</evidence>
<evidence type="ECO:0000256" key="5">
    <source>
        <dbReference type="ARBA" id="ARBA00022692"/>
    </source>
</evidence>
<evidence type="ECO:0000256" key="9">
    <source>
        <dbReference type="ARBA" id="ARBA00023136"/>
    </source>
</evidence>
<evidence type="ECO:0000256" key="11">
    <source>
        <dbReference type="SAM" id="MobiDB-lite"/>
    </source>
</evidence>
<proteinExistence type="inferred from homology"/>
<sequence length="717" mass="80892">MVGGLRFKGGGVCVFLVKVEVGESRDFSFLQSILINLVARVLNTIQIDINLTKGKMIPENGKTDEEEEEEESRWRSRCQKRTGEDSDRKATCPSAASRLGDRLVVLPDVGKQCGVLAMRLRAVLTLCRPLAPVLVGISLGFTLSLLGLSWVDEACGGIGADSDLDGFLEPVVDRPSTTESVGKAESDRPGRGGHDRDEYQPRIVPYRRPVEKSRSGKVFRPRYISSELGLRDQLLVSVLSSRSSVGSLAVAMNRTVGHHFAKVLFFTDSHGAKFPGGMTLVTQVDERPIWKMFQALHYIHEHHAAEYDWFYFVQDDAYIQADRIKALVDHLSIDELVYMGCPEEFIGGSGGEAGKGRYCHAGYGFLLSRKAPRAAQPYLKDCRDSIVGTRGDEWFGRCLVDSLRLSCSDRYQMSTQRGNKRVLSKRVQLLRPLNTVEIVPMPYVTEGTRLHVLLPLTVHDRVHFPQFFQSFAANALDTHENLLLTLLFIYDPFDAQKVSQDDIFAEVKELIGEYQQRYEDVKFPWISVKTDVPSQIKLMDIISKKNPLETLFLVTSVASELSVEFLNRCRMNAIANWQVFFPIHFQEFDPELLQPDRQAHVATDLSREAGHFDRAAFDEACFYNSDYMAARTRMAQVLANSQSDVGDEDIFDLFVHHSSLHLFRAAEPALRHRHRHRACNPRLSEDVYHRCLQNNLQGLASHAQLATLLLQNEQNGT</sequence>
<evidence type="ECO:0000256" key="2">
    <source>
        <dbReference type="ARBA" id="ARBA00009239"/>
    </source>
</evidence>
<feature type="domain" description="Fringe-like glycosyltransferase" evidence="12">
    <location>
        <begin position="251"/>
        <end position="404"/>
    </location>
</feature>